<evidence type="ECO:0000256" key="3">
    <source>
        <dbReference type="ARBA" id="ARBA00022692"/>
    </source>
</evidence>
<accession>A0A8S1JV58</accession>
<evidence type="ECO:0000256" key="2">
    <source>
        <dbReference type="ARBA" id="ARBA00008803"/>
    </source>
</evidence>
<feature type="transmembrane region" description="Helical" evidence="6">
    <location>
        <begin position="160"/>
        <end position="179"/>
    </location>
</feature>
<name>A0A8S1JV58_9CILI</name>
<comment type="similarity">
    <text evidence="2">Belongs to the TAPT1 family.</text>
</comment>
<evidence type="ECO:0000256" key="5">
    <source>
        <dbReference type="ARBA" id="ARBA00023136"/>
    </source>
</evidence>
<feature type="transmembrane region" description="Helical" evidence="6">
    <location>
        <begin position="364"/>
        <end position="385"/>
    </location>
</feature>
<evidence type="ECO:0000256" key="4">
    <source>
        <dbReference type="ARBA" id="ARBA00022989"/>
    </source>
</evidence>
<proteinExistence type="inferred from homology"/>
<reference evidence="7" key="1">
    <citation type="submission" date="2021-01" db="EMBL/GenBank/DDBJ databases">
        <authorList>
            <consortium name="Genoscope - CEA"/>
            <person name="William W."/>
        </authorList>
    </citation>
    <scope>NUCLEOTIDE SEQUENCE</scope>
</reference>
<feature type="transmembrane region" description="Helical" evidence="6">
    <location>
        <begin position="185"/>
        <end position="203"/>
    </location>
</feature>
<organism evidence="7 8">
    <name type="scientific">Paramecium sonneborni</name>
    <dbReference type="NCBI Taxonomy" id="65129"/>
    <lineage>
        <taxon>Eukaryota</taxon>
        <taxon>Sar</taxon>
        <taxon>Alveolata</taxon>
        <taxon>Ciliophora</taxon>
        <taxon>Intramacronucleata</taxon>
        <taxon>Oligohymenophorea</taxon>
        <taxon>Peniculida</taxon>
        <taxon>Parameciidae</taxon>
        <taxon>Paramecium</taxon>
    </lineage>
</organism>
<keyword evidence="8" id="KW-1185">Reference proteome</keyword>
<dbReference type="PANTHER" id="PTHR13317:SF4">
    <property type="entry name" value="TRANSMEMBRANE ANTERIOR POSTERIOR TRANSFORMATION PROTEIN 1 HOMOLOG"/>
    <property type="match status" value="1"/>
</dbReference>
<keyword evidence="5 6" id="KW-0472">Membrane</keyword>
<gene>
    <name evidence="7" type="ORF">PSON_ATCC_30995.1.T0010359</name>
</gene>
<evidence type="ECO:0000313" key="8">
    <source>
        <dbReference type="Proteomes" id="UP000692954"/>
    </source>
</evidence>
<feature type="transmembrane region" description="Helical" evidence="6">
    <location>
        <begin position="56"/>
        <end position="77"/>
    </location>
</feature>
<dbReference type="Pfam" id="PF05346">
    <property type="entry name" value="DUF747"/>
    <property type="match status" value="1"/>
</dbReference>
<feature type="transmembrane region" description="Helical" evidence="6">
    <location>
        <begin position="89"/>
        <end position="109"/>
    </location>
</feature>
<keyword evidence="4 6" id="KW-1133">Transmembrane helix</keyword>
<keyword evidence="3 6" id="KW-0812">Transmembrane</keyword>
<evidence type="ECO:0000313" key="7">
    <source>
        <dbReference type="EMBL" id="CAD8045935.1"/>
    </source>
</evidence>
<dbReference type="AlphaFoldDB" id="A0A8S1JV58"/>
<evidence type="ECO:0008006" key="9">
    <source>
        <dbReference type="Google" id="ProtNLM"/>
    </source>
</evidence>
<comment type="caution">
    <text evidence="7">The sequence shown here is derived from an EMBL/GenBank/DDBJ whole genome shotgun (WGS) entry which is preliminary data.</text>
</comment>
<evidence type="ECO:0000256" key="1">
    <source>
        <dbReference type="ARBA" id="ARBA00004141"/>
    </source>
</evidence>
<dbReference type="OrthoDB" id="288999at2759"/>
<sequence>MKHFFQKVLLYYPNTNQIGNQNKSIHVPEAGLIHYTTPLPVYQFFIKVGILMLDSIIDAVIISPIRIILFILTKNIISIQFRLDLIQTIMIWTITWLFTFNYFEVGFWYHIIRGQSQIKLYGIIQILDLLDRLACTQGDYIIRQLYWQNVYKNQSVINRYLFYSFIYIFAHACLLGLQLTVYNVIFSQKVQLLYLALFVLSLIKLKGSVFKKQDEKSCISTAINDGREYFQKALYIILISMSVKFTPVDFYYKIGFYFFIELLVDSFKYISIFHLNSVPINVLTEQTKSLSNFMYAVSIQQDKIKELSLIDQKDLCIVLQNVPLAQAKIIGKFNIVIFPQVIISLKMLAYNFQKHTQSLEQEEYIYIGFIILIILSFTKIIIFLYHRNSQLYLHVNKLKD</sequence>
<dbReference type="EMBL" id="CAJJDN010000001">
    <property type="protein sequence ID" value="CAD8045935.1"/>
    <property type="molecule type" value="Genomic_DNA"/>
</dbReference>
<dbReference type="PANTHER" id="PTHR13317">
    <property type="entry name" value="TRANSMEMBRANE ANTERIOR POSTERIOR TRANSFORMATION PROTEIN 1 HOMOLOG"/>
    <property type="match status" value="1"/>
</dbReference>
<evidence type="ECO:0000256" key="6">
    <source>
        <dbReference type="SAM" id="Phobius"/>
    </source>
</evidence>
<dbReference type="GO" id="GO:0005789">
    <property type="term" value="C:endoplasmic reticulum membrane"/>
    <property type="evidence" value="ECO:0007669"/>
    <property type="project" value="TreeGrafter"/>
</dbReference>
<comment type="subcellular location">
    <subcellularLocation>
        <location evidence="1">Membrane</location>
        <topology evidence="1">Multi-pass membrane protein</topology>
    </subcellularLocation>
</comment>
<dbReference type="Proteomes" id="UP000692954">
    <property type="component" value="Unassembled WGS sequence"/>
</dbReference>
<protein>
    <recommendedName>
        <fullName evidence="9">Transmembrane protein</fullName>
    </recommendedName>
</protein>
<dbReference type="InterPro" id="IPR008010">
    <property type="entry name" value="Tatp1"/>
</dbReference>